<dbReference type="Proteomes" id="UP000319557">
    <property type="component" value="Chromosome"/>
</dbReference>
<reference evidence="1 2" key="1">
    <citation type="submission" date="2019-02" db="EMBL/GenBank/DDBJ databases">
        <title>Deep-cultivation of Planctomycetes and their phenomic and genomic characterization uncovers novel biology.</title>
        <authorList>
            <person name="Wiegand S."/>
            <person name="Jogler M."/>
            <person name="Boedeker C."/>
            <person name="Pinto D."/>
            <person name="Vollmers J."/>
            <person name="Rivas-Marin E."/>
            <person name="Kohn T."/>
            <person name="Peeters S.H."/>
            <person name="Heuer A."/>
            <person name="Rast P."/>
            <person name="Oberbeckmann S."/>
            <person name="Bunk B."/>
            <person name="Jeske O."/>
            <person name="Meyerdierks A."/>
            <person name="Storesund J.E."/>
            <person name="Kallscheuer N."/>
            <person name="Luecker S."/>
            <person name="Lage O.M."/>
            <person name="Pohl T."/>
            <person name="Merkel B.J."/>
            <person name="Hornburger P."/>
            <person name="Mueller R.-W."/>
            <person name="Bruemmer F."/>
            <person name="Labrenz M."/>
            <person name="Spormann A.M."/>
            <person name="Op den Camp H."/>
            <person name="Overmann J."/>
            <person name="Amann R."/>
            <person name="Jetten M.S.M."/>
            <person name="Mascher T."/>
            <person name="Medema M.H."/>
            <person name="Devos D.P."/>
            <person name="Kaster A.-K."/>
            <person name="Ovreas L."/>
            <person name="Rohde M."/>
            <person name="Galperin M.Y."/>
            <person name="Jogler C."/>
        </authorList>
    </citation>
    <scope>NUCLEOTIDE SEQUENCE [LARGE SCALE GENOMIC DNA]</scope>
    <source>
        <strain evidence="1 2">EC9</strain>
    </source>
</reference>
<sequence length="307" mass="34909">MTREITPTSQADIVKFLEKDSSFAFEMQVRKLFAAKRLRYRHGGTYDDPIERKPRQFDLTADLNLVDGYLPVRLRMAIECKCLSEFAPMLVYRSPRSAYEAGHCVVARTCGDRNVVREAIQHEQALPILSSETGQFPKACTLEFQPSRSMYSSGEFVGKSAECITKDRNGNIRGGDKEIYPRWTQALQSATAMLPEVVNGYSDEKAIVINWIVPILVVPDDRLFVVDFDDSGVQTQPPAPVDRTSFFVDYTPSGISIAGPEFRFGHLEIMTFSHLKSFVGRATHEDMRFFVDEHLNEHECFNQLSRF</sequence>
<evidence type="ECO:0000313" key="1">
    <source>
        <dbReference type="EMBL" id="QDS89691.1"/>
    </source>
</evidence>
<gene>
    <name evidence="1" type="ORF">EC9_38910</name>
</gene>
<evidence type="ECO:0000313" key="2">
    <source>
        <dbReference type="Proteomes" id="UP000319557"/>
    </source>
</evidence>
<dbReference type="AlphaFoldDB" id="A0A517M492"/>
<keyword evidence="2" id="KW-1185">Reference proteome</keyword>
<dbReference type="KEGG" id="ruv:EC9_38910"/>
<dbReference type="RefSeq" id="WP_145347563.1">
    <property type="nucleotide sequence ID" value="NZ_CP036261.1"/>
</dbReference>
<dbReference type="EMBL" id="CP036261">
    <property type="protein sequence ID" value="QDS89691.1"/>
    <property type="molecule type" value="Genomic_DNA"/>
</dbReference>
<proteinExistence type="predicted"/>
<protein>
    <submittedName>
        <fullName evidence="1">Uncharacterized protein</fullName>
    </submittedName>
</protein>
<accession>A0A517M492</accession>
<organism evidence="1 2">
    <name type="scientific">Rosistilla ulvae</name>
    <dbReference type="NCBI Taxonomy" id="1930277"/>
    <lineage>
        <taxon>Bacteria</taxon>
        <taxon>Pseudomonadati</taxon>
        <taxon>Planctomycetota</taxon>
        <taxon>Planctomycetia</taxon>
        <taxon>Pirellulales</taxon>
        <taxon>Pirellulaceae</taxon>
        <taxon>Rosistilla</taxon>
    </lineage>
</organism>
<name>A0A517M492_9BACT</name>
<dbReference type="OrthoDB" id="282400at2"/>